<evidence type="ECO:0000256" key="1">
    <source>
        <dbReference type="ARBA" id="ARBA00008655"/>
    </source>
</evidence>
<dbReference type="AlphaFoldDB" id="A0AAN7WR93"/>
<dbReference type="GO" id="GO:0016746">
    <property type="term" value="F:acyltransferase activity"/>
    <property type="evidence" value="ECO:0007669"/>
    <property type="project" value="UniProtKB-KW"/>
</dbReference>
<keyword evidence="4" id="KW-1133">Transmembrane helix</keyword>
<dbReference type="PANTHER" id="PTHR10983">
    <property type="entry name" value="1-ACYLGLYCEROL-3-PHOSPHATE ACYLTRANSFERASE-RELATED"/>
    <property type="match status" value="1"/>
</dbReference>
<dbReference type="Pfam" id="PF16076">
    <property type="entry name" value="Acyltransf_C"/>
    <property type="match status" value="1"/>
</dbReference>
<accession>A0AAN7WR93</accession>
<protein>
    <recommendedName>
        <fullName evidence="5">Acyltransferase C-terminal domain-containing protein</fullName>
    </recommendedName>
</protein>
<dbReference type="GO" id="GO:0005783">
    <property type="term" value="C:endoplasmic reticulum"/>
    <property type="evidence" value="ECO:0007669"/>
    <property type="project" value="TreeGrafter"/>
</dbReference>
<keyword evidence="7" id="KW-1185">Reference proteome</keyword>
<dbReference type="Proteomes" id="UP001306508">
    <property type="component" value="Unassembled WGS sequence"/>
</dbReference>
<keyword evidence="4" id="KW-0472">Membrane</keyword>
<proteinExistence type="inferred from homology"/>
<dbReference type="CDD" id="cd07990">
    <property type="entry name" value="LPLAT_LCLAT1-like"/>
    <property type="match status" value="1"/>
</dbReference>
<evidence type="ECO:0000256" key="3">
    <source>
        <dbReference type="ARBA" id="ARBA00023315"/>
    </source>
</evidence>
<evidence type="ECO:0000313" key="6">
    <source>
        <dbReference type="EMBL" id="KAK5780247.1"/>
    </source>
</evidence>
<feature type="transmembrane region" description="Helical" evidence="4">
    <location>
        <begin position="244"/>
        <end position="263"/>
    </location>
</feature>
<dbReference type="PANTHER" id="PTHR10983:SF16">
    <property type="entry name" value="LYSOCARDIOLIPIN ACYLTRANSFERASE 1"/>
    <property type="match status" value="1"/>
</dbReference>
<evidence type="ECO:0000256" key="4">
    <source>
        <dbReference type="SAM" id="Phobius"/>
    </source>
</evidence>
<comment type="caution">
    <text evidence="6">The sequence shown here is derived from an EMBL/GenBank/DDBJ whole genome shotgun (WGS) entry which is preliminary data.</text>
</comment>
<evidence type="ECO:0000256" key="2">
    <source>
        <dbReference type="ARBA" id="ARBA00022679"/>
    </source>
</evidence>
<name>A0AAN7WR93_9SACH</name>
<keyword evidence="4" id="KW-0812">Transmembrane</keyword>
<keyword evidence="2" id="KW-0808">Transferase</keyword>
<comment type="similarity">
    <text evidence="1">Belongs to the 1-acyl-sn-glycerol-3-phosphate acyltransferase family.</text>
</comment>
<sequence length="264" mass="30423">MLKKSLKSIPLLGFGMTNFNFLFMNRKWAHDRVNLINTLKELDANARGLGPLSSNTPVKTDNDGVVNWDSRVHPDVREKKTNSNCWPYNFLLFPEGTNLTYDTRCKSLKYARKVNKQPFKHLLLPHVTGLRFTLETLEPSLDAVYDVTIGYSGVQNSSYAASHYSLKQIFLEGKFPHIVDIYIRSYELKNIPLRDEEAFAEWLYNVWKEKDELLEEYYISGSFKQESNNTSTVVDKFNVSPSEYLLVGMIPCITFLFILKLLAA</sequence>
<dbReference type="InterPro" id="IPR032098">
    <property type="entry name" value="Acyltransf_C"/>
</dbReference>
<dbReference type="GO" id="GO:0036149">
    <property type="term" value="P:phosphatidylinositol acyl-chain remodeling"/>
    <property type="evidence" value="ECO:0007669"/>
    <property type="project" value="TreeGrafter"/>
</dbReference>
<feature type="domain" description="Acyltransferase C-terminal" evidence="5">
    <location>
        <begin position="171"/>
        <end position="228"/>
    </location>
</feature>
<reference evidence="7" key="1">
    <citation type="submission" date="2023-07" db="EMBL/GenBank/DDBJ databases">
        <title>A draft genome of Kazachstania heterogenica Y-27499.</title>
        <authorList>
            <person name="Donic C."/>
            <person name="Kralova J.S."/>
            <person name="Fidel L."/>
            <person name="Ben-Dor S."/>
            <person name="Jung S."/>
        </authorList>
    </citation>
    <scope>NUCLEOTIDE SEQUENCE [LARGE SCALE GENOMIC DNA]</scope>
    <source>
        <strain evidence="7">Y27499</strain>
    </source>
</reference>
<organism evidence="6 7">
    <name type="scientific">Arxiozyma heterogenica</name>
    <dbReference type="NCBI Taxonomy" id="278026"/>
    <lineage>
        <taxon>Eukaryota</taxon>
        <taxon>Fungi</taxon>
        <taxon>Dikarya</taxon>
        <taxon>Ascomycota</taxon>
        <taxon>Saccharomycotina</taxon>
        <taxon>Saccharomycetes</taxon>
        <taxon>Saccharomycetales</taxon>
        <taxon>Saccharomycetaceae</taxon>
        <taxon>Arxiozyma</taxon>
    </lineage>
</organism>
<gene>
    <name evidence="6" type="ORF">RI543_002282</name>
</gene>
<evidence type="ECO:0000313" key="7">
    <source>
        <dbReference type="Proteomes" id="UP001306508"/>
    </source>
</evidence>
<keyword evidence="3" id="KW-0012">Acyltransferase</keyword>
<dbReference type="EMBL" id="JAWIZZ010000043">
    <property type="protein sequence ID" value="KAK5780247.1"/>
    <property type="molecule type" value="Genomic_DNA"/>
</dbReference>
<evidence type="ECO:0000259" key="5">
    <source>
        <dbReference type="Pfam" id="PF16076"/>
    </source>
</evidence>